<proteinExistence type="inferred from homology"/>
<dbReference type="Gene3D" id="3.40.720.10">
    <property type="entry name" value="Alkaline Phosphatase, subunit A"/>
    <property type="match status" value="1"/>
</dbReference>
<evidence type="ECO:0000256" key="4">
    <source>
        <dbReference type="ARBA" id="ARBA00022837"/>
    </source>
</evidence>
<keyword evidence="2" id="KW-0479">Metal-binding</keyword>
<feature type="domain" description="Sulfatase N-terminal" evidence="6">
    <location>
        <begin position="51"/>
        <end position="481"/>
    </location>
</feature>
<dbReference type="CDD" id="cd16025">
    <property type="entry name" value="PAS_like"/>
    <property type="match status" value="1"/>
</dbReference>
<evidence type="ECO:0000259" key="6">
    <source>
        <dbReference type="Pfam" id="PF00884"/>
    </source>
</evidence>
<dbReference type="InterPro" id="IPR000917">
    <property type="entry name" value="Sulfatase_N"/>
</dbReference>
<sequence length="796" mass="86461">MTSTNNASPSPSGEFGAPAGFAGTITEDLGSAQPAWPTRPRPDRRGPGGAPDVIVMLVDDMGYSDIGAFGSEIPTPNLDAVAAEGARLTDFHVTPTCSPTRAALMTGCNSHAVGMGAVANVDTGFPGYAAELPANQPSMAEAFRDAGYATMAIGKWHLCREQDMHAAGDRHSWPLQRGFDQYYGFLEAQANLHAPSQLYEGNSPVHVEEYPQGYYLTDDLTDRAVQMIAETHASNPGKPLMMYYAHAAVHSPMHIKDGAAEEFRGRYDSGWEQIRAERRQRQDELGVVPAAAGTGPMDEELVPDVATWDSLSDDGRRLAARHMENYAAMVVSIDESVGRIREIQRRLGRLENTIFVFFSDNGAATGGSGGTVGMFNFLSNLDRSRTLTTEERVAEEIGRIDELGGPASWPHYASAWATVANTPFRRHKFSTYRGGHQVSCVMSWPAGLGELGRENDDDGAIRHQYAHVTDVFPTVAELAGVEIPRSRAGHEARPLDGSSMVVALKDADAPSSHGDQYYECLGERAYYAGEFELVARHRTATPFSADRWELFRPGSDPVQLENVADQHPEVVADLVDRWEAAARDNMVYPMSNGSPLHFFQRDPAEQLLAVETSMVPETPPLERFRASQLVDGRGFTVEVELGADGYRPGDEGVLYAHGGQEAGAVLFVKNGSIQVEQNAWGRVVTSEPADIPAGATRIEMRVDAPGGSRWIATLEIDGSPVAEGIELTQLSWLVPFSGISAGRMHRSPVSDRLYREHGMFPYSGPWETVTIRPGAFSPDAPSQLLDVIRTMGAATQ</sequence>
<feature type="region of interest" description="Disordered" evidence="5">
    <location>
        <begin position="1"/>
        <end position="52"/>
    </location>
</feature>
<keyword evidence="4" id="KW-0106">Calcium</keyword>
<comment type="similarity">
    <text evidence="1">Belongs to the sulfatase family.</text>
</comment>
<reference evidence="8" key="1">
    <citation type="journal article" date="2019" name="Int. J. Syst. Evol. Microbiol.">
        <title>The Global Catalogue of Microorganisms (GCM) 10K type strain sequencing project: providing services to taxonomists for standard genome sequencing and annotation.</title>
        <authorList>
            <consortium name="The Broad Institute Genomics Platform"/>
            <consortium name="The Broad Institute Genome Sequencing Center for Infectious Disease"/>
            <person name="Wu L."/>
            <person name="Ma J."/>
        </authorList>
    </citation>
    <scope>NUCLEOTIDE SEQUENCE [LARGE SCALE GENOMIC DNA]</scope>
    <source>
        <strain evidence="8">JCM 11882</strain>
    </source>
</reference>
<dbReference type="Pfam" id="PF00884">
    <property type="entry name" value="Sulfatase"/>
    <property type="match status" value="1"/>
</dbReference>
<dbReference type="PANTHER" id="PTHR42693">
    <property type="entry name" value="ARYLSULFATASE FAMILY MEMBER"/>
    <property type="match status" value="1"/>
</dbReference>
<dbReference type="InterPro" id="IPR050738">
    <property type="entry name" value="Sulfatase"/>
</dbReference>
<dbReference type="SUPFAM" id="SSF53649">
    <property type="entry name" value="Alkaline phosphatase-like"/>
    <property type="match status" value="1"/>
</dbReference>
<gene>
    <name evidence="7" type="ORF">ACFO7U_08410</name>
</gene>
<dbReference type="PANTHER" id="PTHR42693:SF33">
    <property type="entry name" value="ARYLSULFATASE"/>
    <property type="match status" value="1"/>
</dbReference>
<comment type="caution">
    <text evidence="7">The sequence shown here is derived from an EMBL/GenBank/DDBJ whole genome shotgun (WGS) entry which is preliminary data.</text>
</comment>
<dbReference type="PROSITE" id="PS00523">
    <property type="entry name" value="SULFATASE_1"/>
    <property type="match status" value="1"/>
</dbReference>
<dbReference type="EMBL" id="JBHSHP010000021">
    <property type="protein sequence ID" value="MFC4754801.1"/>
    <property type="molecule type" value="Genomic_DNA"/>
</dbReference>
<accession>A0ABV9PPK2</accession>
<dbReference type="PROSITE" id="PS00149">
    <property type="entry name" value="SULFATASE_2"/>
    <property type="match status" value="1"/>
</dbReference>
<dbReference type="Gene3D" id="3.30.1120.10">
    <property type="match status" value="1"/>
</dbReference>
<keyword evidence="8" id="KW-1185">Reference proteome</keyword>
<dbReference type="RefSeq" id="WP_344993771.1">
    <property type="nucleotide sequence ID" value="NZ_BAABCD010000022.1"/>
</dbReference>
<dbReference type="InterPro" id="IPR024607">
    <property type="entry name" value="Sulfatase_CS"/>
</dbReference>
<protein>
    <submittedName>
        <fullName evidence="7">Arylsulfatase</fullName>
        <ecNumber evidence="7">3.1.6.-</ecNumber>
    </submittedName>
</protein>
<name>A0ABV9PPK2_9ACTN</name>
<evidence type="ECO:0000256" key="3">
    <source>
        <dbReference type="ARBA" id="ARBA00022801"/>
    </source>
</evidence>
<organism evidence="7 8">
    <name type="scientific">Dietzia aurantiaca</name>
    <dbReference type="NCBI Taxonomy" id="983873"/>
    <lineage>
        <taxon>Bacteria</taxon>
        <taxon>Bacillati</taxon>
        <taxon>Actinomycetota</taxon>
        <taxon>Actinomycetes</taxon>
        <taxon>Mycobacteriales</taxon>
        <taxon>Dietziaceae</taxon>
        <taxon>Dietzia</taxon>
    </lineage>
</organism>
<keyword evidence="3 7" id="KW-0378">Hydrolase</keyword>
<evidence type="ECO:0000313" key="8">
    <source>
        <dbReference type="Proteomes" id="UP001595836"/>
    </source>
</evidence>
<dbReference type="InterPro" id="IPR017850">
    <property type="entry name" value="Alkaline_phosphatase_core_sf"/>
</dbReference>
<evidence type="ECO:0000313" key="7">
    <source>
        <dbReference type="EMBL" id="MFC4754801.1"/>
    </source>
</evidence>
<dbReference type="GO" id="GO:0016787">
    <property type="term" value="F:hydrolase activity"/>
    <property type="evidence" value="ECO:0007669"/>
    <property type="project" value="UniProtKB-KW"/>
</dbReference>
<evidence type="ECO:0000256" key="5">
    <source>
        <dbReference type="SAM" id="MobiDB-lite"/>
    </source>
</evidence>
<dbReference type="Proteomes" id="UP001595836">
    <property type="component" value="Unassembled WGS sequence"/>
</dbReference>
<evidence type="ECO:0000256" key="2">
    <source>
        <dbReference type="ARBA" id="ARBA00022723"/>
    </source>
</evidence>
<dbReference type="EC" id="3.1.6.-" evidence="7"/>
<evidence type="ECO:0000256" key="1">
    <source>
        <dbReference type="ARBA" id="ARBA00008779"/>
    </source>
</evidence>
<feature type="compositionally biased region" description="Polar residues" evidence="5">
    <location>
        <begin position="1"/>
        <end position="11"/>
    </location>
</feature>